<feature type="compositionally biased region" description="Low complexity" evidence="14">
    <location>
        <begin position="642"/>
        <end position="676"/>
    </location>
</feature>
<reference evidence="16 17" key="1">
    <citation type="submission" date="2014-05" db="EMBL/GenBank/DDBJ databases">
        <title>Draft Genome Sequence of Kitasatospora cheerisanensis KCTC 2395.</title>
        <authorList>
            <person name="Nam D.H."/>
        </authorList>
    </citation>
    <scope>NUCLEOTIDE SEQUENCE [LARGE SCALE GENOMIC DNA]</scope>
    <source>
        <strain evidence="16 17">KCTC 2395</strain>
    </source>
</reference>
<comment type="cofactor">
    <cofactor evidence="13">
        <name>Zn(2+)</name>
        <dbReference type="ChEBI" id="CHEBI:29105"/>
    </cofactor>
    <text evidence="13">Binds 1 zinc ion per subunit.</text>
</comment>
<dbReference type="Gene3D" id="3.90.226.10">
    <property type="entry name" value="2-enoyl-CoA Hydratase, Chain A, domain 1"/>
    <property type="match status" value="1"/>
</dbReference>
<dbReference type="AlphaFoldDB" id="A0A066YRZ3"/>
<evidence type="ECO:0000256" key="2">
    <source>
        <dbReference type="ARBA" id="ARBA00022516"/>
    </source>
</evidence>
<feature type="compositionally biased region" description="Basic residues" evidence="14">
    <location>
        <begin position="272"/>
        <end position="287"/>
    </location>
</feature>
<dbReference type="GO" id="GO:0003989">
    <property type="term" value="F:acetyl-CoA carboxylase activity"/>
    <property type="evidence" value="ECO:0007669"/>
    <property type="project" value="InterPro"/>
</dbReference>
<dbReference type="NCBIfam" id="TIGR00515">
    <property type="entry name" value="accD"/>
    <property type="match status" value="1"/>
</dbReference>
<dbReference type="GO" id="GO:0016743">
    <property type="term" value="F:carboxyl- or carbamoyltransferase activity"/>
    <property type="evidence" value="ECO:0007669"/>
    <property type="project" value="UniProtKB-UniRule"/>
</dbReference>
<gene>
    <name evidence="13" type="primary">accD</name>
    <name evidence="16" type="ORF">KCH_73560</name>
</gene>
<feature type="binding site" evidence="13">
    <location>
        <position position="32"/>
    </location>
    <ligand>
        <name>Zn(2+)</name>
        <dbReference type="ChEBI" id="CHEBI:29105"/>
    </ligand>
</feature>
<feature type="binding site" evidence="13">
    <location>
        <position position="16"/>
    </location>
    <ligand>
        <name>Zn(2+)</name>
        <dbReference type="ChEBI" id="CHEBI:29105"/>
    </ligand>
</feature>
<dbReference type="PROSITE" id="PS50980">
    <property type="entry name" value="COA_CT_NTER"/>
    <property type="match status" value="1"/>
</dbReference>
<dbReference type="eggNOG" id="COG0777">
    <property type="taxonomic scope" value="Bacteria"/>
</dbReference>
<dbReference type="GO" id="GO:0009317">
    <property type="term" value="C:acetyl-CoA carboxylase complex"/>
    <property type="evidence" value="ECO:0007669"/>
    <property type="project" value="InterPro"/>
</dbReference>
<feature type="domain" description="CoA carboxyltransferase N-terminal" evidence="15">
    <location>
        <begin position="9"/>
        <end position="278"/>
    </location>
</feature>
<dbReference type="Pfam" id="PF17848">
    <property type="entry name" value="Zn_ribbon_ACC"/>
    <property type="match status" value="1"/>
</dbReference>
<dbReference type="Pfam" id="PF01039">
    <property type="entry name" value="Carboxyl_trans"/>
    <property type="match status" value="1"/>
</dbReference>
<feature type="compositionally biased region" description="Basic residues" evidence="14">
    <location>
        <begin position="488"/>
        <end position="523"/>
    </location>
</feature>
<accession>A0A066YRZ3</accession>
<comment type="function">
    <text evidence="12 13">Component of the acetyl coenzyme A carboxylase (ACC) complex. Biotin carboxylase (BC) catalyzes the carboxylation of biotin on its carrier protein (BCCP) and then the CO(2) group is transferred by the transcarboxylase to acetyl-CoA to form malonyl-CoA.</text>
</comment>
<dbReference type="HOGENOM" id="CLU_406413_0_0_11"/>
<keyword evidence="5 13" id="KW-0547">Nucleotide-binding</keyword>
<comment type="similarity">
    <text evidence="13">Belongs to the AccD/PCCB family.</text>
</comment>
<proteinExistence type="inferred from homology"/>
<name>A0A066YRZ3_9ACTN</name>
<dbReference type="EC" id="2.1.3.15" evidence="13"/>
<evidence type="ECO:0000256" key="9">
    <source>
        <dbReference type="ARBA" id="ARBA00022840"/>
    </source>
</evidence>
<dbReference type="InterPro" id="IPR000438">
    <property type="entry name" value="Acetyl_CoA_COase_Trfase_b_su"/>
</dbReference>
<keyword evidence="17" id="KW-1185">Reference proteome</keyword>
<organism evidence="16 17">
    <name type="scientific">Kitasatospora cheerisanensis KCTC 2395</name>
    <dbReference type="NCBI Taxonomy" id="1348663"/>
    <lineage>
        <taxon>Bacteria</taxon>
        <taxon>Bacillati</taxon>
        <taxon>Actinomycetota</taxon>
        <taxon>Actinomycetes</taxon>
        <taxon>Kitasatosporales</taxon>
        <taxon>Streptomycetaceae</taxon>
        <taxon>Kitasatospora</taxon>
    </lineage>
</organism>
<feature type="binding site" evidence="13">
    <location>
        <position position="35"/>
    </location>
    <ligand>
        <name>Zn(2+)</name>
        <dbReference type="ChEBI" id="CHEBI:29105"/>
    </ligand>
</feature>
<keyword evidence="16" id="KW-0436">Ligase</keyword>
<evidence type="ECO:0000256" key="8">
    <source>
        <dbReference type="ARBA" id="ARBA00022833"/>
    </source>
</evidence>
<feature type="binding site" evidence="13">
    <location>
        <position position="13"/>
    </location>
    <ligand>
        <name>Zn(2+)</name>
        <dbReference type="ChEBI" id="CHEBI:29105"/>
    </ligand>
</feature>
<feature type="region of interest" description="Disordered" evidence="14">
    <location>
        <begin position="635"/>
        <end position="676"/>
    </location>
</feature>
<comment type="subunit">
    <text evidence="13">Acetyl-CoA carboxylase is a heterohexamer composed of biotin carboxyl carrier protein (AccB), biotin carboxylase (AccC) and two subunits each of ACCase subunit alpha (AccA) and ACCase subunit beta (AccD).</text>
</comment>
<keyword evidence="7 13" id="KW-0276">Fatty acid metabolism</keyword>
<evidence type="ECO:0000313" key="17">
    <source>
        <dbReference type="Proteomes" id="UP000027178"/>
    </source>
</evidence>
<evidence type="ECO:0000256" key="13">
    <source>
        <dbReference type="HAMAP-Rule" id="MF_01395"/>
    </source>
</evidence>
<feature type="compositionally biased region" description="Basic residues" evidence="14">
    <location>
        <begin position="385"/>
        <end position="412"/>
    </location>
</feature>
<keyword evidence="9 13" id="KW-0067">ATP-binding</keyword>
<dbReference type="GO" id="GO:0005524">
    <property type="term" value="F:ATP binding"/>
    <property type="evidence" value="ECO:0007669"/>
    <property type="project" value="UniProtKB-KW"/>
</dbReference>
<feature type="compositionally biased region" description="Basic residues" evidence="14">
    <location>
        <begin position="422"/>
        <end position="453"/>
    </location>
</feature>
<feature type="compositionally biased region" description="Low complexity" evidence="14">
    <location>
        <begin position="528"/>
        <end position="539"/>
    </location>
</feature>
<dbReference type="GO" id="GO:0008270">
    <property type="term" value="F:zinc ion binding"/>
    <property type="evidence" value="ECO:0007669"/>
    <property type="project" value="UniProtKB-UniRule"/>
</dbReference>
<evidence type="ECO:0000256" key="6">
    <source>
        <dbReference type="ARBA" id="ARBA00022771"/>
    </source>
</evidence>
<evidence type="ECO:0000256" key="11">
    <source>
        <dbReference type="ARBA" id="ARBA00023160"/>
    </source>
</evidence>
<keyword evidence="6 13" id="KW-0863">Zinc-finger</keyword>
<dbReference type="EMBL" id="JNBY01000159">
    <property type="protein sequence ID" value="KDN80866.1"/>
    <property type="molecule type" value="Genomic_DNA"/>
</dbReference>
<feature type="compositionally biased region" description="Basic residues" evidence="14">
    <location>
        <begin position="320"/>
        <end position="342"/>
    </location>
</feature>
<dbReference type="GO" id="GO:0006633">
    <property type="term" value="P:fatty acid biosynthetic process"/>
    <property type="evidence" value="ECO:0007669"/>
    <property type="project" value="UniProtKB-KW"/>
</dbReference>
<feature type="compositionally biased region" description="Low complexity" evidence="14">
    <location>
        <begin position="576"/>
        <end position="598"/>
    </location>
</feature>
<evidence type="ECO:0000256" key="5">
    <source>
        <dbReference type="ARBA" id="ARBA00022741"/>
    </source>
</evidence>
<keyword evidence="2 13" id="KW-0444">Lipid biosynthesis</keyword>
<dbReference type="HAMAP" id="MF_01395">
    <property type="entry name" value="AcetylCoA_CT_beta"/>
    <property type="match status" value="1"/>
</dbReference>
<dbReference type="InterPro" id="IPR011762">
    <property type="entry name" value="COA_CT_N"/>
</dbReference>
<comment type="catalytic activity">
    <reaction evidence="13">
        <text>N(6)-carboxybiotinyl-L-lysyl-[protein] + acetyl-CoA = N(6)-biotinyl-L-lysyl-[protein] + malonyl-CoA</text>
        <dbReference type="Rhea" id="RHEA:54728"/>
        <dbReference type="Rhea" id="RHEA-COMP:10505"/>
        <dbReference type="Rhea" id="RHEA-COMP:10506"/>
        <dbReference type="ChEBI" id="CHEBI:57288"/>
        <dbReference type="ChEBI" id="CHEBI:57384"/>
        <dbReference type="ChEBI" id="CHEBI:83144"/>
        <dbReference type="ChEBI" id="CHEBI:83145"/>
        <dbReference type="EC" id="2.1.3.15"/>
    </reaction>
</comment>
<comment type="pathway">
    <text evidence="13">Lipid metabolism; malonyl-CoA biosynthesis; malonyl-CoA from acetyl-CoA: step 1/1.</text>
</comment>
<dbReference type="PATRIC" id="fig|1348663.4.peg.7110"/>
<evidence type="ECO:0000256" key="10">
    <source>
        <dbReference type="ARBA" id="ARBA00023098"/>
    </source>
</evidence>
<comment type="subcellular location">
    <subcellularLocation>
        <location evidence="1 13">Cytoplasm</location>
    </subcellularLocation>
</comment>
<evidence type="ECO:0000256" key="4">
    <source>
        <dbReference type="ARBA" id="ARBA00022723"/>
    </source>
</evidence>
<keyword evidence="13" id="KW-0963">Cytoplasm</keyword>
<sequence length="676" mass="74274">MAEQSETADWVRCAGCAGLVYGKRFARALQVCPECGHHGRLTAPQRLAQLLDPGTAEPVGAVPAVHDPLRFVDSRTYQDRLDEARADTGLTEAVLCAAGQIEGQPCVAAVMDFRFLGGSLGVAVGALITHAARLALERRAPLVLVTASGGARMQEGVLSLMQMAKTAQAMAELDEAGILTVSVITDPTYGGVAASFATLADVILAEPGARMGFAGPRVIEQTTGEKLPEGFQTAEFLLAHGLVDDVVPRVGLRPVLGRLLGLRPPTRPAPGRPRRHPARRRRTRRPRPLAERPPRPPPRTAHHARLHPPPGRRLPGTPRRPAHRGLPRHHRRHRPPGRHPRRPDRPPQGRTRPRRTPAPALRHGPALRLPQGRPADAPRRETPAARRHPDRHPRRQPRTRGRDRRTGRRHRREPPADGPPARPRRRRAHRRGRQRRRPRTRRRRPRPGQRQRHLLGDQPRGLRRHPLEGPPGRTRRRRLAAPAPRRPAQPRRGGRHRPRTARRSAPGPRRRGRPAGGRRHRGPARTDPLGPGPAARRTPGPLPPLRHRPRHRGGRLEPAMTVEVKHQPQRGRIARTGDGPAGTDHAAGADHAAGPEHAGGSEHVADLAELCRSVAELVRAGARPPRRIRLEHLGTAVEVEWDTPAAPAGPGTADRPRAPSSRPRSPRTPTATCAPR</sequence>
<protein>
    <recommendedName>
        <fullName evidence="13">Acetyl-coenzyme A carboxylase carboxyl transferase subunit beta</fullName>
        <shortName evidence="13">ACCase subunit beta</shortName>
        <shortName evidence="13">Acetyl-CoA carboxylase carboxyltransferase subunit beta</shortName>
        <ecNumber evidence="13">2.1.3.15</ecNumber>
    </recommendedName>
</protein>
<evidence type="ECO:0000256" key="1">
    <source>
        <dbReference type="ARBA" id="ARBA00004496"/>
    </source>
</evidence>
<evidence type="ECO:0000256" key="3">
    <source>
        <dbReference type="ARBA" id="ARBA00022679"/>
    </source>
</evidence>
<keyword evidence="3 13" id="KW-0808">Transferase</keyword>
<dbReference type="InterPro" id="IPR034733">
    <property type="entry name" value="AcCoA_carboxyl_beta"/>
</dbReference>
<feature type="region of interest" description="Disordered" evidence="14">
    <location>
        <begin position="259"/>
        <end position="601"/>
    </location>
</feature>
<dbReference type="InterPro" id="IPR029045">
    <property type="entry name" value="ClpP/crotonase-like_dom_sf"/>
</dbReference>
<dbReference type="PRINTS" id="PR01070">
    <property type="entry name" value="ACCCTRFRASEB"/>
</dbReference>
<keyword evidence="8 13" id="KW-0862">Zinc</keyword>
<evidence type="ECO:0000313" key="16">
    <source>
        <dbReference type="EMBL" id="KDN80866.1"/>
    </source>
</evidence>
<evidence type="ECO:0000259" key="15">
    <source>
        <dbReference type="PROSITE" id="PS50980"/>
    </source>
</evidence>
<dbReference type="UniPathway" id="UPA00655">
    <property type="reaction ID" value="UER00711"/>
</dbReference>
<feature type="zinc finger region" description="C4-type" evidence="13">
    <location>
        <begin position="13"/>
        <end position="35"/>
    </location>
</feature>
<dbReference type="PANTHER" id="PTHR42995">
    <property type="entry name" value="ACETYL-COENZYME A CARBOXYLASE CARBOXYL TRANSFERASE SUBUNIT BETA, CHLOROPLASTIC"/>
    <property type="match status" value="1"/>
</dbReference>
<comment type="caution">
    <text evidence="16">The sequence shown here is derived from an EMBL/GenBank/DDBJ whole genome shotgun (WGS) entry which is preliminary data.</text>
</comment>
<dbReference type="InterPro" id="IPR041010">
    <property type="entry name" value="Znf-ACC"/>
</dbReference>
<evidence type="ECO:0000256" key="12">
    <source>
        <dbReference type="ARBA" id="ARBA00025280"/>
    </source>
</evidence>
<dbReference type="PANTHER" id="PTHR42995:SF5">
    <property type="entry name" value="ACETYL-COENZYME A CARBOXYLASE CARBOXYL TRANSFERASE SUBUNIT BETA, CHLOROPLASTIC"/>
    <property type="match status" value="1"/>
</dbReference>
<keyword evidence="11 13" id="KW-0275">Fatty acid biosynthesis</keyword>
<evidence type="ECO:0000256" key="7">
    <source>
        <dbReference type="ARBA" id="ARBA00022832"/>
    </source>
</evidence>
<dbReference type="Proteomes" id="UP000027178">
    <property type="component" value="Unassembled WGS sequence"/>
</dbReference>
<keyword evidence="4 13" id="KW-0479">Metal-binding</keyword>
<keyword evidence="10 13" id="KW-0443">Lipid metabolism</keyword>
<dbReference type="SUPFAM" id="SSF52096">
    <property type="entry name" value="ClpP/crotonase"/>
    <property type="match status" value="1"/>
</dbReference>
<evidence type="ECO:0000256" key="14">
    <source>
        <dbReference type="SAM" id="MobiDB-lite"/>
    </source>
</evidence>
<dbReference type="GO" id="GO:2001295">
    <property type="term" value="P:malonyl-CoA biosynthetic process"/>
    <property type="evidence" value="ECO:0007669"/>
    <property type="project" value="UniProtKB-UniRule"/>
</dbReference>